<feature type="compositionally biased region" description="Polar residues" evidence="1">
    <location>
        <begin position="270"/>
        <end position="297"/>
    </location>
</feature>
<gene>
    <name evidence="2" type="ORF">ACFQ1S_03955</name>
</gene>
<evidence type="ECO:0008006" key="4">
    <source>
        <dbReference type="Google" id="ProtNLM"/>
    </source>
</evidence>
<sequence length="345" mass="38259">MPGWYVHLEAAKQTAQRLRDGDIPSGFPLDPTQAQALGEVCHTWRNYLALGSLGPDLFYLLPDFANTRGCVLRQVIQWVIDVWSVIDAQFVGKWEKWIDPIQTNDAQLAGQLKGGLSNQLGAILDELSAAIMSAFEGLLAQMGDWFGVLTSGVPQGYGNDAFYWSDMFHYRRTYQFPYTLFQQALQAREAATTDTERLDADARMAFAVGWMSHCATDVTGHPFTNAKAGGRIAIIGSGTIWSRTTWTAKTIRPATPDHATANAAPALCTSMSRSGHGTTNHTTCVRTHPHTTISPGSRHTTRPTAQPPRPRDVPCSTWTRGNYPKFSLMPSLMRWPTFIRTDRRS</sequence>
<protein>
    <recommendedName>
        <fullName evidence="4">Phospholipase C/D domain-containing protein</fullName>
    </recommendedName>
</protein>
<reference evidence="3" key="1">
    <citation type="journal article" date="2019" name="Int. J. Syst. Evol. Microbiol.">
        <title>The Global Catalogue of Microorganisms (GCM) 10K type strain sequencing project: providing services to taxonomists for standard genome sequencing and annotation.</title>
        <authorList>
            <consortium name="The Broad Institute Genomics Platform"/>
            <consortium name="The Broad Institute Genome Sequencing Center for Infectious Disease"/>
            <person name="Wu L."/>
            <person name="Ma J."/>
        </authorList>
    </citation>
    <scope>NUCLEOTIDE SEQUENCE [LARGE SCALE GENOMIC DNA]</scope>
    <source>
        <strain evidence="3">JCM 31486</strain>
    </source>
</reference>
<evidence type="ECO:0000313" key="3">
    <source>
        <dbReference type="Proteomes" id="UP001597045"/>
    </source>
</evidence>
<comment type="caution">
    <text evidence="2">The sequence shown here is derived from an EMBL/GenBank/DDBJ whole genome shotgun (WGS) entry which is preliminary data.</text>
</comment>
<name>A0ABW3M2A9_9PSEU</name>
<evidence type="ECO:0000256" key="1">
    <source>
        <dbReference type="SAM" id="MobiDB-lite"/>
    </source>
</evidence>
<proteinExistence type="predicted"/>
<dbReference type="Proteomes" id="UP001597045">
    <property type="component" value="Unassembled WGS sequence"/>
</dbReference>
<keyword evidence="3" id="KW-1185">Reference proteome</keyword>
<feature type="region of interest" description="Disordered" evidence="1">
    <location>
        <begin position="270"/>
        <end position="317"/>
    </location>
</feature>
<evidence type="ECO:0000313" key="2">
    <source>
        <dbReference type="EMBL" id="MFD1044811.1"/>
    </source>
</evidence>
<organism evidence="2 3">
    <name type="scientific">Kibdelosporangium lantanae</name>
    <dbReference type="NCBI Taxonomy" id="1497396"/>
    <lineage>
        <taxon>Bacteria</taxon>
        <taxon>Bacillati</taxon>
        <taxon>Actinomycetota</taxon>
        <taxon>Actinomycetes</taxon>
        <taxon>Pseudonocardiales</taxon>
        <taxon>Pseudonocardiaceae</taxon>
        <taxon>Kibdelosporangium</taxon>
    </lineage>
</organism>
<accession>A0ABW3M2A9</accession>
<dbReference type="EMBL" id="JBHTIS010000131">
    <property type="protein sequence ID" value="MFD1044811.1"/>
    <property type="molecule type" value="Genomic_DNA"/>
</dbReference>